<gene>
    <name evidence="1" type="ORF">V6N11_017722</name>
</gene>
<keyword evidence="2" id="KW-1185">Reference proteome</keyword>
<sequence length="115" mass="13236">MIPGVCVRFNEGYFNPLFDLVCEEDEHEKFINSITMAKRNKISTDLFESSTTWTMSPKGSRSVKRVALKSQARGWNHFLKASLMSTTHNKIVSEERMELLHSVIMGWKINCNIPN</sequence>
<dbReference type="Proteomes" id="UP001396334">
    <property type="component" value="Unassembled WGS sequence"/>
</dbReference>
<organism evidence="1 2">
    <name type="scientific">Hibiscus sabdariffa</name>
    <name type="common">roselle</name>
    <dbReference type="NCBI Taxonomy" id="183260"/>
    <lineage>
        <taxon>Eukaryota</taxon>
        <taxon>Viridiplantae</taxon>
        <taxon>Streptophyta</taxon>
        <taxon>Embryophyta</taxon>
        <taxon>Tracheophyta</taxon>
        <taxon>Spermatophyta</taxon>
        <taxon>Magnoliopsida</taxon>
        <taxon>eudicotyledons</taxon>
        <taxon>Gunneridae</taxon>
        <taxon>Pentapetalae</taxon>
        <taxon>rosids</taxon>
        <taxon>malvids</taxon>
        <taxon>Malvales</taxon>
        <taxon>Malvaceae</taxon>
        <taxon>Malvoideae</taxon>
        <taxon>Hibiscus</taxon>
    </lineage>
</organism>
<dbReference type="EMBL" id="JBBPBN010000004">
    <property type="protein sequence ID" value="KAK9042655.1"/>
    <property type="molecule type" value="Genomic_DNA"/>
</dbReference>
<evidence type="ECO:0000313" key="2">
    <source>
        <dbReference type="Proteomes" id="UP001396334"/>
    </source>
</evidence>
<name>A0ABR2TYX4_9ROSI</name>
<accession>A0ABR2TYX4</accession>
<protein>
    <submittedName>
        <fullName evidence="1">Uncharacterized protein</fullName>
    </submittedName>
</protein>
<evidence type="ECO:0000313" key="1">
    <source>
        <dbReference type="EMBL" id="KAK9042655.1"/>
    </source>
</evidence>
<proteinExistence type="predicted"/>
<comment type="caution">
    <text evidence="1">The sequence shown here is derived from an EMBL/GenBank/DDBJ whole genome shotgun (WGS) entry which is preliminary data.</text>
</comment>
<reference evidence="1 2" key="1">
    <citation type="journal article" date="2024" name="G3 (Bethesda)">
        <title>Genome assembly of Hibiscus sabdariffa L. provides insights into metabolisms of medicinal natural products.</title>
        <authorList>
            <person name="Kim T."/>
        </authorList>
    </citation>
    <scope>NUCLEOTIDE SEQUENCE [LARGE SCALE GENOMIC DNA]</scope>
    <source>
        <strain evidence="1">TK-2024</strain>
        <tissue evidence="1">Old leaves</tissue>
    </source>
</reference>